<sequence length="695" mass="78414">MESSTTIISWQHAFENHRIPQTRVIEKQLRASAAQNKDKLRALVGGSYRELLATAEAIVVLDAQTRTAEDNLLSISHNCRPPQQDASPRPPPADKVALAQFRLLQRCCTTAASSLRDQHILRCAQLLVVSRLLLKSLGDQDTLTKSLDSLRNKLGALRRQLLLRTEARLTNPTSTLSDLLESICAYCLVTSSSSEDALEHLRQLRLEKIRRQLSASHQRPTICQALRYQILSLQTFKSLIGRPMVDSINNLQKRPILEDPSIRDLECLGLDQTFSLIPDEIRSFVPYFKRSAPTFEETQAKLETWSRESLRIFSDALHHCLPTLDQIDEVLGLRQELYTILLPSYFSTPAGSDIKEQIAQALNKRVNDICHNRSAYLVRITMPLLDKLAASKTTKSLWDSELALLNLDAGGTKLITRVKNRHEGNSVALSKASKSLNIWITTTNSAFDQLNEITKLRWRDIVEEPEEENEDEASDLIKELCETDSRLYRDNLQEALQKALLEYETSITERATQVVEEPETVSHVVALLRSIRMSTSALQHSFPEQARFAKLPEIVRKLHQLVATEVSLQLSASREGQKKSMKWSKDMLPDNMPSPCAFSTLRQLCKIMLEVGGTDLWSLPVVGLVKEAVGSHIFRSEVKAWYMENEFDEAYLSIALGRDTSAAPREKTNIKSASEYWARTKLLFGVLGFPDGMGE</sequence>
<evidence type="ECO:0000256" key="2">
    <source>
        <dbReference type="ARBA" id="ARBA00006653"/>
    </source>
</evidence>
<dbReference type="Proteomes" id="UP000054466">
    <property type="component" value="Unassembled WGS sequence"/>
</dbReference>
<dbReference type="STRING" id="569365.A0A0D1ZHR4"/>
<dbReference type="RefSeq" id="XP_016247707.1">
    <property type="nucleotide sequence ID" value="XM_016394288.1"/>
</dbReference>
<evidence type="ECO:0000256" key="1">
    <source>
        <dbReference type="ARBA" id="ARBA00004395"/>
    </source>
</evidence>
<dbReference type="Pfam" id="PF08700">
    <property type="entry name" value="VPS51_Exo84_N"/>
    <property type="match status" value="1"/>
</dbReference>
<proteinExistence type="inferred from homology"/>
<dbReference type="EMBL" id="KN847043">
    <property type="protein sequence ID" value="KIW27491.1"/>
    <property type="molecule type" value="Genomic_DNA"/>
</dbReference>
<keyword evidence="5" id="KW-0653">Protein transport</keyword>
<evidence type="ECO:0000313" key="8">
    <source>
        <dbReference type="EMBL" id="KIW27491.1"/>
    </source>
</evidence>
<dbReference type="VEuPathDB" id="FungiDB:PV07_07224"/>
<keyword evidence="6" id="KW-0333">Golgi apparatus</keyword>
<evidence type="ECO:0000256" key="7">
    <source>
        <dbReference type="ARBA" id="ARBA00023136"/>
    </source>
</evidence>
<name>A0A0D1ZHR4_9EURO</name>
<comment type="subcellular location">
    <subcellularLocation>
        <location evidence="1">Golgi apparatus membrane</location>
        <topology evidence="1">Peripheral membrane protein</topology>
    </subcellularLocation>
</comment>
<comment type="similarity">
    <text evidence="2">Belongs to the COG1 family.</text>
</comment>
<keyword evidence="4" id="KW-0813">Transport</keyword>
<dbReference type="OrthoDB" id="46189at2759"/>
<keyword evidence="9" id="KW-1185">Reference proteome</keyword>
<organism evidence="8 9">
    <name type="scientific">Cladophialophora immunda</name>
    <dbReference type="NCBI Taxonomy" id="569365"/>
    <lineage>
        <taxon>Eukaryota</taxon>
        <taxon>Fungi</taxon>
        <taxon>Dikarya</taxon>
        <taxon>Ascomycota</taxon>
        <taxon>Pezizomycotina</taxon>
        <taxon>Eurotiomycetes</taxon>
        <taxon>Chaetothyriomycetidae</taxon>
        <taxon>Chaetothyriales</taxon>
        <taxon>Herpotrichiellaceae</taxon>
        <taxon>Cladophialophora</taxon>
    </lineage>
</organism>
<dbReference type="PANTHER" id="PTHR31658">
    <property type="entry name" value="CONSERVED OLIGOMERIC GOLGI COMPLEX SUBUNIT 1"/>
    <property type="match status" value="1"/>
</dbReference>
<dbReference type="PANTHER" id="PTHR31658:SF0">
    <property type="entry name" value="CONSERVED OLIGOMERIC GOLGI COMPLEX SUBUNIT 1"/>
    <property type="match status" value="1"/>
</dbReference>
<dbReference type="GO" id="GO:0017119">
    <property type="term" value="C:Golgi transport complex"/>
    <property type="evidence" value="ECO:0007669"/>
    <property type="project" value="InterPro"/>
</dbReference>
<evidence type="ECO:0000256" key="5">
    <source>
        <dbReference type="ARBA" id="ARBA00022927"/>
    </source>
</evidence>
<evidence type="ECO:0000313" key="9">
    <source>
        <dbReference type="Proteomes" id="UP000054466"/>
    </source>
</evidence>
<dbReference type="GO" id="GO:0000139">
    <property type="term" value="C:Golgi membrane"/>
    <property type="evidence" value="ECO:0007669"/>
    <property type="project" value="UniProtKB-SubCell"/>
</dbReference>
<dbReference type="HOGENOM" id="CLU_008451_0_0_1"/>
<keyword evidence="7" id="KW-0472">Membrane</keyword>
<reference evidence="8 9" key="1">
    <citation type="submission" date="2015-01" db="EMBL/GenBank/DDBJ databases">
        <title>The Genome Sequence of Cladophialophora immunda CBS83496.</title>
        <authorList>
            <consortium name="The Broad Institute Genomics Platform"/>
            <person name="Cuomo C."/>
            <person name="de Hoog S."/>
            <person name="Gorbushina A."/>
            <person name="Stielow B."/>
            <person name="Teixiera M."/>
            <person name="Abouelleil A."/>
            <person name="Chapman S.B."/>
            <person name="Priest M."/>
            <person name="Young S.K."/>
            <person name="Wortman J."/>
            <person name="Nusbaum C."/>
            <person name="Birren B."/>
        </authorList>
    </citation>
    <scope>NUCLEOTIDE SEQUENCE [LARGE SCALE GENOMIC DNA]</scope>
    <source>
        <strain evidence="8 9">CBS 83496</strain>
    </source>
</reference>
<evidence type="ECO:0000256" key="6">
    <source>
        <dbReference type="ARBA" id="ARBA00023034"/>
    </source>
</evidence>
<dbReference type="AlphaFoldDB" id="A0A0D1ZHR4"/>
<dbReference type="GO" id="GO:0015031">
    <property type="term" value="P:protein transport"/>
    <property type="evidence" value="ECO:0007669"/>
    <property type="project" value="UniProtKB-KW"/>
</dbReference>
<dbReference type="InterPro" id="IPR033370">
    <property type="entry name" value="COG1"/>
</dbReference>
<accession>A0A0D1ZHR4</accession>
<evidence type="ECO:0000256" key="4">
    <source>
        <dbReference type="ARBA" id="ARBA00022448"/>
    </source>
</evidence>
<protein>
    <recommendedName>
        <fullName evidence="3">Conserved oligomeric Golgi complex subunit 1</fullName>
    </recommendedName>
</protein>
<dbReference type="GeneID" id="27346418"/>
<gene>
    <name evidence="8" type="ORF">PV07_07224</name>
</gene>
<dbReference type="GO" id="GO:0006891">
    <property type="term" value="P:intra-Golgi vesicle-mediated transport"/>
    <property type="evidence" value="ECO:0007669"/>
    <property type="project" value="InterPro"/>
</dbReference>
<evidence type="ECO:0000256" key="3">
    <source>
        <dbReference type="ARBA" id="ARBA00020978"/>
    </source>
</evidence>